<proteinExistence type="predicted"/>
<name>A0A1E1KGS2_9HELO</name>
<evidence type="ECO:0000313" key="1">
    <source>
        <dbReference type="EMBL" id="CZS95944.1"/>
    </source>
</evidence>
<dbReference type="Proteomes" id="UP000178912">
    <property type="component" value="Unassembled WGS sequence"/>
</dbReference>
<dbReference type="EMBL" id="FJUX01000024">
    <property type="protein sequence ID" value="CZS95944.1"/>
    <property type="molecule type" value="Genomic_DNA"/>
</dbReference>
<sequence>MEELEIYIIGIMLLCLNESSFPSRNLDEETPRIKLMVYLASYDKRNNRGEGHKRASSTGYGRAWLLTQDLNSPRYEFTQTWDDDDGLEVTTCHLIYRY</sequence>
<keyword evidence="2" id="KW-1185">Reference proteome</keyword>
<dbReference type="AlphaFoldDB" id="A0A1E1KGS2"/>
<accession>A0A1E1KGS2</accession>
<evidence type="ECO:0000313" key="2">
    <source>
        <dbReference type="Proteomes" id="UP000178912"/>
    </source>
</evidence>
<protein>
    <submittedName>
        <fullName evidence="1">Uncharacterized protein</fullName>
    </submittedName>
</protein>
<organism evidence="1 2">
    <name type="scientific">Rhynchosporium agropyri</name>
    <dbReference type="NCBI Taxonomy" id="914238"/>
    <lineage>
        <taxon>Eukaryota</taxon>
        <taxon>Fungi</taxon>
        <taxon>Dikarya</taxon>
        <taxon>Ascomycota</taxon>
        <taxon>Pezizomycotina</taxon>
        <taxon>Leotiomycetes</taxon>
        <taxon>Helotiales</taxon>
        <taxon>Ploettnerulaceae</taxon>
        <taxon>Rhynchosporium</taxon>
    </lineage>
</organism>
<gene>
    <name evidence="1" type="ORF">RAG0_05417</name>
</gene>
<reference evidence="2" key="1">
    <citation type="submission" date="2016-03" db="EMBL/GenBank/DDBJ databases">
        <authorList>
            <person name="Guldener U."/>
        </authorList>
    </citation>
    <scope>NUCLEOTIDE SEQUENCE [LARGE SCALE GENOMIC DNA]</scope>
    <source>
        <strain evidence="2">04CH-RAC-A.6.1</strain>
    </source>
</reference>